<keyword evidence="3" id="KW-1185">Reference proteome</keyword>
<evidence type="ECO:0000259" key="1">
    <source>
        <dbReference type="Pfam" id="PF01521"/>
    </source>
</evidence>
<sequence length="114" mass="13145">MARINEIRTSNDKLILDLDDGIGAFSKLLMENGLKYQLLVVRADLVPAGFEKKLDSTVGPIFFNRDTEWYLDSEMRIDFKANTDSYRLWSTNGLLEPQLPIKRMVPIETAEMEF</sequence>
<dbReference type="Gene3D" id="2.60.300.12">
    <property type="entry name" value="HesB-like domain"/>
    <property type="match status" value="1"/>
</dbReference>
<protein>
    <recommendedName>
        <fullName evidence="1">Core domain-containing protein</fullName>
    </recommendedName>
</protein>
<dbReference type="EMBL" id="JQCF01000001">
    <property type="protein sequence ID" value="KRO00798.1"/>
    <property type="molecule type" value="Genomic_DNA"/>
</dbReference>
<dbReference type="SUPFAM" id="SSF89360">
    <property type="entry name" value="HesB-like domain"/>
    <property type="match status" value="1"/>
</dbReference>
<dbReference type="PATRIC" id="fig|993692.3.peg.119"/>
<dbReference type="Proteomes" id="UP000051006">
    <property type="component" value="Unassembled WGS sequence"/>
</dbReference>
<organism evidence="2 3">
    <name type="scientific">Companilactobacillus kimchiensis</name>
    <dbReference type="NCBI Taxonomy" id="993692"/>
    <lineage>
        <taxon>Bacteria</taxon>
        <taxon>Bacillati</taxon>
        <taxon>Bacillota</taxon>
        <taxon>Bacilli</taxon>
        <taxon>Lactobacillales</taxon>
        <taxon>Lactobacillaceae</taxon>
        <taxon>Companilactobacillus</taxon>
    </lineage>
</organism>
<gene>
    <name evidence="2" type="ORF">IV57_GL000118</name>
</gene>
<dbReference type="AlphaFoldDB" id="A0A0R2LG38"/>
<feature type="domain" description="Core" evidence="1">
    <location>
        <begin position="2"/>
        <end position="102"/>
    </location>
</feature>
<evidence type="ECO:0000313" key="3">
    <source>
        <dbReference type="Proteomes" id="UP000051006"/>
    </source>
</evidence>
<reference evidence="2 3" key="1">
    <citation type="journal article" date="2015" name="Genome Announc.">
        <title>Expanding the biotechnology potential of lactobacilli through comparative genomics of 213 strains and associated genera.</title>
        <authorList>
            <person name="Sun Z."/>
            <person name="Harris H.M."/>
            <person name="McCann A."/>
            <person name="Guo C."/>
            <person name="Argimon S."/>
            <person name="Zhang W."/>
            <person name="Yang X."/>
            <person name="Jeffery I.B."/>
            <person name="Cooney J.C."/>
            <person name="Kagawa T.F."/>
            <person name="Liu W."/>
            <person name="Song Y."/>
            <person name="Salvetti E."/>
            <person name="Wrobel A."/>
            <person name="Rasinkangas P."/>
            <person name="Parkhill J."/>
            <person name="Rea M.C."/>
            <person name="O'Sullivan O."/>
            <person name="Ritari J."/>
            <person name="Douillard F.P."/>
            <person name="Paul Ross R."/>
            <person name="Yang R."/>
            <person name="Briner A.E."/>
            <person name="Felis G.E."/>
            <person name="de Vos W.M."/>
            <person name="Barrangou R."/>
            <person name="Klaenhammer T.R."/>
            <person name="Caufield P.W."/>
            <person name="Cui Y."/>
            <person name="Zhang H."/>
            <person name="O'Toole P.W."/>
        </authorList>
    </citation>
    <scope>NUCLEOTIDE SEQUENCE [LARGE SCALE GENOMIC DNA]</scope>
    <source>
        <strain evidence="2 3">DSM 24716</strain>
    </source>
</reference>
<dbReference type="Pfam" id="PF01521">
    <property type="entry name" value="Fe-S_biosyn"/>
    <property type="match status" value="1"/>
</dbReference>
<evidence type="ECO:0000313" key="2">
    <source>
        <dbReference type="EMBL" id="KRO00798.1"/>
    </source>
</evidence>
<dbReference type="InterPro" id="IPR035903">
    <property type="entry name" value="HesB-like_dom_sf"/>
</dbReference>
<dbReference type="STRING" id="993692.IV57_GL000118"/>
<name>A0A0R2LG38_9LACO</name>
<accession>A0A0R2LG38</accession>
<comment type="caution">
    <text evidence="2">The sequence shown here is derived from an EMBL/GenBank/DDBJ whole genome shotgun (WGS) entry which is preliminary data.</text>
</comment>
<proteinExistence type="predicted"/>
<dbReference type="InterPro" id="IPR000361">
    <property type="entry name" value="ATAP_core_dom"/>
</dbReference>